<protein>
    <submittedName>
        <fullName evidence="2">Fimbrial protein</fullName>
    </submittedName>
</protein>
<proteinExistence type="predicted"/>
<sequence length="137" mass="14583">MSITIRDDTCTIESGASTTLDFGKVDMTGFRTEGGEYKRATIKLTCPDTTTRVTATLTGTPDANTRLFKNAGTATVSARAYKAGTVTQLSNGTSWGLNVLNKAVTFEVDVQLLPSKESAQMQAGSIQIPLSITFSYS</sequence>
<dbReference type="Pfam" id="PF00419">
    <property type="entry name" value="Fimbrial"/>
    <property type="match status" value="1"/>
</dbReference>
<evidence type="ECO:0000259" key="1">
    <source>
        <dbReference type="Pfam" id="PF00419"/>
    </source>
</evidence>
<dbReference type="InterPro" id="IPR036937">
    <property type="entry name" value="Adhesion_dom_fimbrial_sf"/>
</dbReference>
<keyword evidence="3" id="KW-1185">Reference proteome</keyword>
<reference evidence="2 3" key="1">
    <citation type="submission" date="2020-11" db="EMBL/GenBank/DDBJ databases">
        <title>Taxonomic investigation of Rahnella strains.</title>
        <authorList>
            <person name="Lee S.D."/>
        </authorList>
    </citation>
    <scope>NUCLEOTIDE SEQUENCE [LARGE SCALE GENOMIC DNA]</scope>
    <source>
        <strain evidence="2 3">SAP-17</strain>
    </source>
</reference>
<dbReference type="EMBL" id="JADOBI010000003">
    <property type="protein sequence ID" value="MBF7979189.1"/>
    <property type="molecule type" value="Genomic_DNA"/>
</dbReference>
<organism evidence="2 3">
    <name type="scientific">Rahnella laticis</name>
    <dbReference type="NCBI Taxonomy" id="2787622"/>
    <lineage>
        <taxon>Bacteria</taxon>
        <taxon>Pseudomonadati</taxon>
        <taxon>Pseudomonadota</taxon>
        <taxon>Gammaproteobacteria</taxon>
        <taxon>Enterobacterales</taxon>
        <taxon>Yersiniaceae</taxon>
        <taxon>Rahnella</taxon>
    </lineage>
</organism>
<dbReference type="InterPro" id="IPR000259">
    <property type="entry name" value="Adhesion_dom_fimbrial"/>
</dbReference>
<comment type="caution">
    <text evidence="2">The sequence shown here is derived from an EMBL/GenBank/DDBJ whole genome shotgun (WGS) entry which is preliminary data.</text>
</comment>
<dbReference type="InterPro" id="IPR008966">
    <property type="entry name" value="Adhesion_dom_sf"/>
</dbReference>
<feature type="domain" description="Fimbrial-type adhesion" evidence="1">
    <location>
        <begin position="2"/>
        <end position="98"/>
    </location>
</feature>
<gene>
    <name evidence="2" type="ORF">IV433_07160</name>
</gene>
<accession>A0ABS0E3B4</accession>
<dbReference type="Gene3D" id="2.60.40.1090">
    <property type="entry name" value="Fimbrial-type adhesion domain"/>
    <property type="match status" value="1"/>
</dbReference>
<dbReference type="RefSeq" id="WP_195813845.1">
    <property type="nucleotide sequence ID" value="NZ_JADOBI010000003.1"/>
</dbReference>
<evidence type="ECO:0000313" key="2">
    <source>
        <dbReference type="EMBL" id="MBF7979189.1"/>
    </source>
</evidence>
<evidence type="ECO:0000313" key="3">
    <source>
        <dbReference type="Proteomes" id="UP000636811"/>
    </source>
</evidence>
<dbReference type="SUPFAM" id="SSF49401">
    <property type="entry name" value="Bacterial adhesins"/>
    <property type="match status" value="1"/>
</dbReference>
<dbReference type="Proteomes" id="UP000636811">
    <property type="component" value="Unassembled WGS sequence"/>
</dbReference>
<name>A0ABS0E3B4_9GAMM</name>